<organism evidence="1 2">
    <name type="scientific">Bacillus paranthracis</name>
    <dbReference type="NCBI Taxonomy" id="2026186"/>
    <lineage>
        <taxon>Bacteria</taxon>
        <taxon>Bacillati</taxon>
        <taxon>Bacillota</taxon>
        <taxon>Bacilli</taxon>
        <taxon>Bacillales</taxon>
        <taxon>Bacillaceae</taxon>
        <taxon>Bacillus</taxon>
        <taxon>Bacillus cereus group</taxon>
    </lineage>
</organism>
<dbReference type="PANTHER" id="PTHR43745">
    <property type="entry name" value="NITROREDUCTASE MJ1384-RELATED"/>
    <property type="match status" value="1"/>
</dbReference>
<comment type="caution">
    <text evidence="1">The sequence shown here is derived from an EMBL/GenBank/DDBJ whole genome shotgun (WGS) entry which is preliminary data.</text>
</comment>
<dbReference type="GO" id="GO:0016491">
    <property type="term" value="F:oxidoreductase activity"/>
    <property type="evidence" value="ECO:0007669"/>
    <property type="project" value="InterPro"/>
</dbReference>
<evidence type="ECO:0000313" key="1">
    <source>
        <dbReference type="EMBL" id="MDG0952593.1"/>
    </source>
</evidence>
<name>A0AAJ1NLN7_9BACI</name>
<sequence length="326" mass="38267">MSLYIRNPLTSIVYSSGEWVIINFQSNKQLAIEDMNEESMHILSKVSTFCNQTKSQKQIIDYMIKLGINAPDARHIFDEFNNLEVIVEYFDNDILNLFEKSSLINREFFEYFSAKDSINHADYSKPDIYKEDAEDMKRFLQESSYPDITKSYLHNLFINLPHPATSTGTESLWELGNLLFWSGGRLRNATFLEVLPVMLKPVPSKGARTPFEFYLSVGENCKLPQGLYHYNVNNHYLSYIGEIETDISEGNYTLFITAIYDRYQWRYRSGWAYKDLFFELGHVKETINFVARELDIKVCPTYKYTNAFLDEFLYEECLYSIKLKNI</sequence>
<dbReference type="PANTHER" id="PTHR43745:SF2">
    <property type="entry name" value="NITROREDUCTASE MJ1384-RELATED"/>
    <property type="match status" value="1"/>
</dbReference>
<proteinExistence type="predicted"/>
<dbReference type="CDD" id="cd02142">
    <property type="entry name" value="McbC_SagB-like_oxidoreductase"/>
    <property type="match status" value="1"/>
</dbReference>
<dbReference type="Gene3D" id="3.40.109.10">
    <property type="entry name" value="NADH Oxidase"/>
    <property type="match status" value="1"/>
</dbReference>
<dbReference type="EMBL" id="JARPRR010000005">
    <property type="protein sequence ID" value="MDG0952593.1"/>
    <property type="molecule type" value="Genomic_DNA"/>
</dbReference>
<reference evidence="1" key="1">
    <citation type="submission" date="2023-03" db="EMBL/GenBank/DDBJ databases">
        <title>Genetic diversity of Bacillus cereus sensu lato isolates from Slovenia.</title>
        <authorList>
            <person name="Abdelli M."/>
        </authorList>
    </citation>
    <scope>NUCLEOTIDE SEQUENCE</scope>
    <source>
        <strain evidence="1">SIBC39</strain>
    </source>
</reference>
<dbReference type="InterPro" id="IPR000415">
    <property type="entry name" value="Nitroreductase-like"/>
</dbReference>
<dbReference type="RefSeq" id="WP_014481552.1">
    <property type="nucleotide sequence ID" value="NZ_CP040515.1"/>
</dbReference>
<evidence type="ECO:0000313" key="2">
    <source>
        <dbReference type="Proteomes" id="UP001216801"/>
    </source>
</evidence>
<dbReference type="Proteomes" id="UP001216801">
    <property type="component" value="Unassembled WGS sequence"/>
</dbReference>
<gene>
    <name evidence="1" type="ORF">P6U19_08310</name>
</gene>
<dbReference type="AlphaFoldDB" id="A0AAJ1NLN7"/>
<accession>A0AAJ1NLN7</accession>
<dbReference type="InterPro" id="IPR052544">
    <property type="entry name" value="Bacteriocin_Proc_Enz"/>
</dbReference>
<protein>
    <submittedName>
        <fullName evidence="1">SagB/ThcOx family dehydrogenase</fullName>
    </submittedName>
</protein>